<reference evidence="2" key="1">
    <citation type="submission" date="2012-11" db="EMBL/GenBank/DDBJ databases">
        <authorList>
            <person name="Lucero-Rivera Y.E."/>
            <person name="Tovar-Ramirez D."/>
        </authorList>
    </citation>
    <scope>NUCLEOTIDE SEQUENCE</scope>
    <source>
        <tissue evidence="2">Salivary gland</tissue>
    </source>
</reference>
<protein>
    <recommendedName>
        <fullName evidence="1">Death domain-containing protein</fullName>
    </recommendedName>
</protein>
<reference evidence="2" key="2">
    <citation type="journal article" date="2015" name="J. Proteomics">
        <title>Sexual differences in the sialomes of the zebra tick, Rhipicephalus pulchellus.</title>
        <authorList>
            <person name="Tan A.W."/>
            <person name="Francischetti I.M."/>
            <person name="Slovak M."/>
            <person name="Kini R.M."/>
            <person name="Ribeiro J.M."/>
        </authorList>
    </citation>
    <scope>NUCLEOTIDE SEQUENCE</scope>
    <source>
        <tissue evidence="2">Salivary gland</tissue>
    </source>
</reference>
<dbReference type="InterPro" id="IPR000488">
    <property type="entry name" value="Death_dom"/>
</dbReference>
<feature type="non-terminal residue" evidence="2">
    <location>
        <position position="1"/>
    </location>
</feature>
<organism evidence="2">
    <name type="scientific">Rhipicephalus pulchellus</name>
    <name type="common">Yellow backed tick</name>
    <name type="synonym">Dermacentor pulchellus</name>
    <dbReference type="NCBI Taxonomy" id="72859"/>
    <lineage>
        <taxon>Eukaryota</taxon>
        <taxon>Metazoa</taxon>
        <taxon>Ecdysozoa</taxon>
        <taxon>Arthropoda</taxon>
        <taxon>Chelicerata</taxon>
        <taxon>Arachnida</taxon>
        <taxon>Acari</taxon>
        <taxon>Parasitiformes</taxon>
        <taxon>Ixodida</taxon>
        <taxon>Ixodoidea</taxon>
        <taxon>Ixodidae</taxon>
        <taxon>Rhipicephalinae</taxon>
        <taxon>Rhipicephalus</taxon>
        <taxon>Rhipicephalus</taxon>
    </lineage>
</organism>
<proteinExistence type="evidence at transcript level"/>
<dbReference type="EMBL" id="GACK01002244">
    <property type="protein sequence ID" value="JAA62790.1"/>
    <property type="molecule type" value="mRNA"/>
</dbReference>
<dbReference type="CDD" id="cd01670">
    <property type="entry name" value="Death"/>
    <property type="match status" value="1"/>
</dbReference>
<evidence type="ECO:0000259" key="1">
    <source>
        <dbReference type="PROSITE" id="PS50017"/>
    </source>
</evidence>
<sequence>LIGSNRFARYLLPGTAFLILTMGNGSDEMQFRELLGKLEALWTSEKFCEKQDDVWRLLKRDVPRRSRFSCRTVHDLLDVLTDREVITPQETVLLERLAAVFSVQEATEHIQAFRKIPLDKDTCSICSAPCQAPLLYRTPVQENTGQKELVCAILYLCEQKCPWKTVVRAFPKTLNVKEGEIERLESMVCASKPQVKRCLTCSGFEVMESWRKKHPQHATVQLLLKYLASERVSSSYREDLKNGFHMTMTVSSKCLLCKAGCELQAQRGEAVSVQIVCAQILNRDIHERS</sequence>
<evidence type="ECO:0000313" key="2">
    <source>
        <dbReference type="EMBL" id="JAA62790.1"/>
    </source>
</evidence>
<dbReference type="AlphaFoldDB" id="L7MFM3"/>
<dbReference type="PROSITE" id="PS50017">
    <property type="entry name" value="DEATH_DOMAIN"/>
    <property type="match status" value="1"/>
</dbReference>
<accession>L7MFM3</accession>
<name>L7MFM3_RHIPC</name>
<feature type="domain" description="Death" evidence="1">
    <location>
        <begin position="168"/>
        <end position="227"/>
    </location>
</feature>
<dbReference type="GO" id="GO:0007165">
    <property type="term" value="P:signal transduction"/>
    <property type="evidence" value="ECO:0007669"/>
    <property type="project" value="InterPro"/>
</dbReference>